<keyword evidence="8" id="KW-1185">Reference proteome</keyword>
<keyword evidence="3" id="KW-0804">Transcription</keyword>
<keyword evidence="1" id="KW-0805">Transcription regulation</keyword>
<dbReference type="SMART" id="SM00342">
    <property type="entry name" value="HTH_ARAC"/>
    <property type="match status" value="1"/>
</dbReference>
<accession>A0A2N0YXA7</accession>
<dbReference type="SMART" id="SM00448">
    <property type="entry name" value="REC"/>
    <property type="match status" value="1"/>
</dbReference>
<dbReference type="CDD" id="cd17536">
    <property type="entry name" value="REC_YesN-like"/>
    <property type="match status" value="1"/>
</dbReference>
<evidence type="ECO:0000256" key="4">
    <source>
        <dbReference type="PROSITE-ProRule" id="PRU00169"/>
    </source>
</evidence>
<dbReference type="SUPFAM" id="SSF52172">
    <property type="entry name" value="CheY-like"/>
    <property type="match status" value="1"/>
</dbReference>
<dbReference type="Pfam" id="PF12833">
    <property type="entry name" value="HTH_18"/>
    <property type="match status" value="1"/>
</dbReference>
<feature type="modified residue" description="4-aspartylphosphate" evidence="4">
    <location>
        <position position="62"/>
    </location>
</feature>
<dbReference type="InterPro" id="IPR001789">
    <property type="entry name" value="Sig_transdc_resp-reg_receiver"/>
</dbReference>
<dbReference type="InterPro" id="IPR011006">
    <property type="entry name" value="CheY-like_superfamily"/>
</dbReference>
<evidence type="ECO:0000256" key="1">
    <source>
        <dbReference type="ARBA" id="ARBA00023015"/>
    </source>
</evidence>
<proteinExistence type="predicted"/>
<dbReference type="PANTHER" id="PTHR43280">
    <property type="entry name" value="ARAC-FAMILY TRANSCRIPTIONAL REGULATOR"/>
    <property type="match status" value="1"/>
</dbReference>
<dbReference type="PROSITE" id="PS01124">
    <property type="entry name" value="HTH_ARAC_FAMILY_2"/>
    <property type="match status" value="1"/>
</dbReference>
<keyword evidence="4" id="KW-0597">Phosphoprotein</keyword>
<evidence type="ECO:0000313" key="7">
    <source>
        <dbReference type="EMBL" id="PKG21896.1"/>
    </source>
</evidence>
<name>A0A2N0YXA7_9BACI</name>
<feature type="domain" description="Response regulatory" evidence="6">
    <location>
        <begin position="9"/>
        <end position="127"/>
    </location>
</feature>
<evidence type="ECO:0000313" key="8">
    <source>
        <dbReference type="Proteomes" id="UP000233375"/>
    </source>
</evidence>
<evidence type="ECO:0000259" key="6">
    <source>
        <dbReference type="PROSITE" id="PS50110"/>
    </source>
</evidence>
<dbReference type="GO" id="GO:0003700">
    <property type="term" value="F:DNA-binding transcription factor activity"/>
    <property type="evidence" value="ECO:0007669"/>
    <property type="project" value="InterPro"/>
</dbReference>
<dbReference type="Proteomes" id="UP000233375">
    <property type="component" value="Unassembled WGS sequence"/>
</dbReference>
<dbReference type="AlphaFoldDB" id="A0A2N0YXA7"/>
<dbReference type="InterPro" id="IPR018060">
    <property type="entry name" value="HTH_AraC"/>
</dbReference>
<organism evidence="7 8">
    <name type="scientific">Niallia nealsonii</name>
    <dbReference type="NCBI Taxonomy" id="115979"/>
    <lineage>
        <taxon>Bacteria</taxon>
        <taxon>Bacillati</taxon>
        <taxon>Bacillota</taxon>
        <taxon>Bacilli</taxon>
        <taxon>Bacillales</taxon>
        <taxon>Bacillaceae</taxon>
        <taxon>Niallia</taxon>
    </lineage>
</organism>
<keyword evidence="2" id="KW-0238">DNA-binding</keyword>
<dbReference type="Pfam" id="PF00072">
    <property type="entry name" value="Response_reg"/>
    <property type="match status" value="1"/>
</dbReference>
<dbReference type="EMBL" id="PISE01000054">
    <property type="protein sequence ID" value="PKG21896.1"/>
    <property type="molecule type" value="Genomic_DNA"/>
</dbReference>
<dbReference type="SUPFAM" id="SSF46689">
    <property type="entry name" value="Homeodomain-like"/>
    <property type="match status" value="2"/>
</dbReference>
<protein>
    <submittedName>
        <fullName evidence="7">Uncharacterized protein</fullName>
    </submittedName>
</protein>
<evidence type="ECO:0000259" key="5">
    <source>
        <dbReference type="PROSITE" id="PS01124"/>
    </source>
</evidence>
<feature type="domain" description="HTH araC/xylS-type" evidence="5">
    <location>
        <begin position="434"/>
        <end position="532"/>
    </location>
</feature>
<evidence type="ECO:0000256" key="3">
    <source>
        <dbReference type="ARBA" id="ARBA00023163"/>
    </source>
</evidence>
<dbReference type="PROSITE" id="PS50110">
    <property type="entry name" value="RESPONSE_REGULATORY"/>
    <property type="match status" value="1"/>
</dbReference>
<reference evidence="7 8" key="1">
    <citation type="journal article" date="2003" name="Int. J. Syst. Evol. Microbiol.">
        <title>Bacillus nealsonii sp. nov., isolated from a spacecraft-assembly facility, whose spores are gamma-radiation resistant.</title>
        <authorList>
            <person name="Venkateswaran K."/>
            <person name="Kempf M."/>
            <person name="Chen F."/>
            <person name="Satomi M."/>
            <person name="Nicholson W."/>
            <person name="Kern R."/>
        </authorList>
    </citation>
    <scope>NUCLEOTIDE SEQUENCE [LARGE SCALE GENOMIC DNA]</scope>
    <source>
        <strain evidence="7 8">FO-92</strain>
    </source>
</reference>
<dbReference type="GO" id="GO:0043565">
    <property type="term" value="F:sequence-specific DNA binding"/>
    <property type="evidence" value="ECO:0007669"/>
    <property type="project" value="InterPro"/>
</dbReference>
<dbReference type="Gene3D" id="3.40.50.2300">
    <property type="match status" value="1"/>
</dbReference>
<comment type="caution">
    <text evidence="7">The sequence shown here is derived from an EMBL/GenBank/DDBJ whole genome shotgun (WGS) entry which is preliminary data.</text>
</comment>
<gene>
    <name evidence="7" type="ORF">CWS01_19925</name>
</gene>
<evidence type="ECO:0000256" key="2">
    <source>
        <dbReference type="ARBA" id="ARBA00023125"/>
    </source>
</evidence>
<sequence>MWRWRLLRKVMIVDDESLVRIGFQTIIDWENHGYHVSGVYRNGLEAWEAIEHEGPPDVLLTDIRMPEMDGLELIHRIREKNIVMNILILSSHEEFKYLRTSIQLGVQDYILKHLFDPDELIQILNQLNYSHLTESSIEEQIVVADLDLEKQLLLRKTRTLSGIIMKETGIEVASYPNLLRKWNNNETHGCWIVIRALPSQNGYLDSDLKALGYLLQELIERFSQNVYIGMDQNLFHFQCFPESEVNIVDEKIFAEISDTVRHNLNIPIVVGISERGAFLTEMIKMRKQAEDAVYKSFYFGAGIYQYNSARPMTNIMASEWVDLKKKALELLKDKQRDSIYKWMSGVGELFAEKYTPEEAVRFLQMVYQQFIKSRAERFLVDKDTLEKEINPLVLTYEISEFVSSWPELLRITQDMMEEQDRAFLLITQRSPWLETVITFIHEHYAESIRLEEAAQITNFNTNYFSQLFRNETGFTFLEYVTKVRIDKARELLENPKLSAEEIASRIGYPNANYFVKVFKKVTGTTVSEYRTLLKS</sequence>
<dbReference type="InterPro" id="IPR009057">
    <property type="entry name" value="Homeodomain-like_sf"/>
</dbReference>
<dbReference type="PANTHER" id="PTHR43280:SF28">
    <property type="entry name" value="HTH-TYPE TRANSCRIPTIONAL ACTIVATOR RHAS"/>
    <property type="match status" value="1"/>
</dbReference>
<dbReference type="OrthoDB" id="342399at2"/>
<dbReference type="Gene3D" id="1.10.10.60">
    <property type="entry name" value="Homeodomain-like"/>
    <property type="match status" value="2"/>
</dbReference>
<dbReference type="GO" id="GO:0000160">
    <property type="term" value="P:phosphorelay signal transduction system"/>
    <property type="evidence" value="ECO:0007669"/>
    <property type="project" value="InterPro"/>
</dbReference>